<evidence type="ECO:0000256" key="2">
    <source>
        <dbReference type="ARBA" id="ARBA00022475"/>
    </source>
</evidence>
<dbReference type="PANTHER" id="PTHR43493:SF1">
    <property type="entry name" value="DNA TOPOISOMERASE 4 SUBUNIT A"/>
    <property type="match status" value="1"/>
</dbReference>
<dbReference type="NCBIfam" id="NF004044">
    <property type="entry name" value="PRK05561.1"/>
    <property type="match status" value="1"/>
</dbReference>
<dbReference type="AlphaFoldDB" id="A0AAC8YRL2"/>
<dbReference type="GO" id="GO:0019897">
    <property type="term" value="C:extrinsic component of plasma membrane"/>
    <property type="evidence" value="ECO:0007669"/>
    <property type="project" value="UniProtKB-UniRule"/>
</dbReference>
<evidence type="ECO:0000313" key="10">
    <source>
        <dbReference type="EMBL" id="AMS42986.1"/>
    </source>
</evidence>
<dbReference type="GO" id="GO:0007059">
    <property type="term" value="P:chromosome segregation"/>
    <property type="evidence" value="ECO:0007669"/>
    <property type="project" value="UniProtKB-UniRule"/>
</dbReference>
<keyword evidence="4 7" id="KW-0238">DNA-binding</keyword>
<dbReference type="SUPFAM" id="SSF56719">
    <property type="entry name" value="Type II DNA topoisomerase"/>
    <property type="match status" value="1"/>
</dbReference>
<dbReference type="InterPro" id="IPR002205">
    <property type="entry name" value="Topo_IIA_dom_A"/>
</dbReference>
<dbReference type="HAMAP" id="MF_00936">
    <property type="entry name" value="ParC_type1"/>
    <property type="match status" value="1"/>
</dbReference>
<dbReference type="GO" id="GO:0005694">
    <property type="term" value="C:chromosome"/>
    <property type="evidence" value="ECO:0007669"/>
    <property type="project" value="InterPro"/>
</dbReference>
<dbReference type="InterPro" id="IPR013760">
    <property type="entry name" value="Topo_IIA-like_dom_sf"/>
</dbReference>
<dbReference type="Proteomes" id="UP000577697">
    <property type="component" value="Unassembled WGS sequence"/>
</dbReference>
<keyword evidence="13" id="KW-1185">Reference proteome</keyword>
<dbReference type="InterPro" id="IPR035516">
    <property type="entry name" value="Gyrase/topoIV_suA_C"/>
</dbReference>
<evidence type="ECO:0000256" key="7">
    <source>
        <dbReference type="HAMAP-Rule" id="MF_00936"/>
    </source>
</evidence>
<comment type="subunit">
    <text evidence="7">Heterotetramer composed of ParC and ParE.</text>
</comment>
<comment type="function">
    <text evidence="7">Topoisomerase IV is essential for chromosome segregation. It relaxes supercoiled DNA. Performs the decatenation events required during the replication of a circular DNA molecule.</text>
</comment>
<dbReference type="GO" id="GO:0003677">
    <property type="term" value="F:DNA binding"/>
    <property type="evidence" value="ECO:0007669"/>
    <property type="project" value="UniProtKB-UniRule"/>
</dbReference>
<dbReference type="GO" id="GO:0006265">
    <property type="term" value="P:DNA topological change"/>
    <property type="evidence" value="ECO:0007669"/>
    <property type="project" value="UniProtKB-UniRule"/>
</dbReference>
<dbReference type="Pfam" id="PF00521">
    <property type="entry name" value="DNA_topoisoIV"/>
    <property type="match status" value="1"/>
</dbReference>
<dbReference type="Gene3D" id="3.90.199.10">
    <property type="entry name" value="Topoisomerase II, domain 5"/>
    <property type="match status" value="1"/>
</dbReference>
<dbReference type="GO" id="GO:0003918">
    <property type="term" value="F:DNA topoisomerase type II (double strand cut, ATP-hydrolyzing) activity"/>
    <property type="evidence" value="ECO:0007669"/>
    <property type="project" value="UniProtKB-UniRule"/>
</dbReference>
<keyword evidence="5 7" id="KW-0472">Membrane</keyword>
<protein>
    <recommendedName>
        <fullName evidence="7">DNA topoisomerase 4 subunit A</fullName>
        <ecNumber evidence="7">5.6.2.2</ecNumber>
    </recommendedName>
    <alternativeName>
        <fullName evidence="7">Topoisomerase IV subunit A</fullName>
    </alternativeName>
</protein>
<keyword evidence="6 7" id="KW-0413">Isomerase</keyword>
<dbReference type="PANTHER" id="PTHR43493">
    <property type="entry name" value="DNA GYRASE/TOPOISOMERASE SUBUNIT A"/>
    <property type="match status" value="1"/>
</dbReference>
<dbReference type="PROSITE" id="PS52040">
    <property type="entry name" value="TOPO_IIA"/>
    <property type="match status" value="1"/>
</dbReference>
<feature type="domain" description="Topo IIA-type catalytic" evidence="9">
    <location>
        <begin position="37"/>
        <end position="519"/>
    </location>
</feature>
<dbReference type="InterPro" id="IPR013758">
    <property type="entry name" value="Topo_IIA_A/C_ab"/>
</dbReference>
<dbReference type="Gene3D" id="1.10.268.10">
    <property type="entry name" value="Topoisomerase, domain 3"/>
    <property type="match status" value="1"/>
</dbReference>
<dbReference type="InterPro" id="IPR005742">
    <property type="entry name" value="TopoIV_A_Gneg"/>
</dbReference>
<feature type="site" description="Transition state stabilizer" evidence="7">
    <location>
        <position position="124"/>
    </location>
</feature>
<reference evidence="10 12" key="1">
    <citation type="submission" date="2016-03" db="EMBL/GenBank/DDBJ databases">
        <title>Complete genome of Aminobacter aminovorans KCTC 2477.</title>
        <authorList>
            <person name="Kim K.M."/>
        </authorList>
    </citation>
    <scope>NUCLEOTIDE SEQUENCE [LARGE SCALE GENOMIC DNA]</scope>
    <source>
        <strain evidence="10 12">KCTC 2477</strain>
    </source>
</reference>
<feature type="site" description="Interaction with DNA" evidence="7">
    <location>
        <position position="83"/>
    </location>
</feature>
<dbReference type="GO" id="GO:0005524">
    <property type="term" value="F:ATP binding"/>
    <property type="evidence" value="ECO:0007669"/>
    <property type="project" value="InterPro"/>
</dbReference>
<accession>A0AAC8YRL2</accession>
<dbReference type="FunFam" id="1.10.268.10:FF:000001">
    <property type="entry name" value="DNA gyrase subunit A"/>
    <property type="match status" value="1"/>
</dbReference>
<name>A0AAC8YRL2_AMIAI</name>
<evidence type="ECO:0000259" key="9">
    <source>
        <dbReference type="PROSITE" id="PS52040"/>
    </source>
</evidence>
<dbReference type="SMART" id="SM00434">
    <property type="entry name" value="TOP4c"/>
    <property type="match status" value="1"/>
</dbReference>
<proteinExistence type="inferred from homology"/>
<evidence type="ECO:0000256" key="5">
    <source>
        <dbReference type="ARBA" id="ARBA00023136"/>
    </source>
</evidence>
<dbReference type="EMBL" id="JACICB010000003">
    <property type="protein sequence ID" value="MBB3704837.1"/>
    <property type="molecule type" value="Genomic_DNA"/>
</dbReference>
<evidence type="ECO:0000256" key="6">
    <source>
        <dbReference type="ARBA" id="ARBA00023235"/>
    </source>
</evidence>
<dbReference type="EMBL" id="CP015005">
    <property type="protein sequence ID" value="AMS42986.1"/>
    <property type="molecule type" value="Genomic_DNA"/>
</dbReference>
<dbReference type="NCBIfam" id="TIGR01062">
    <property type="entry name" value="parC_Gneg"/>
    <property type="match status" value="1"/>
</dbReference>
<reference evidence="11 13" key="2">
    <citation type="submission" date="2020-08" db="EMBL/GenBank/DDBJ databases">
        <title>Genomic Encyclopedia of Type Strains, Phase IV (KMG-IV): sequencing the most valuable type-strain genomes for metagenomic binning, comparative biology and taxonomic classification.</title>
        <authorList>
            <person name="Goeker M."/>
        </authorList>
    </citation>
    <scope>NUCLEOTIDE SEQUENCE [LARGE SCALE GENOMIC DNA]</scope>
    <source>
        <strain evidence="11 13">DSM 10368</strain>
    </source>
</reference>
<evidence type="ECO:0000256" key="8">
    <source>
        <dbReference type="PROSITE-ProRule" id="PRU01384"/>
    </source>
</evidence>
<dbReference type="InterPro" id="IPR006691">
    <property type="entry name" value="GyrA/parC_rep"/>
</dbReference>
<dbReference type="Pfam" id="PF03989">
    <property type="entry name" value="DNA_gyraseA_C"/>
    <property type="match status" value="3"/>
</dbReference>
<evidence type="ECO:0000256" key="4">
    <source>
        <dbReference type="ARBA" id="ARBA00023125"/>
    </source>
</evidence>
<evidence type="ECO:0000313" key="11">
    <source>
        <dbReference type="EMBL" id="MBB3704837.1"/>
    </source>
</evidence>
<evidence type="ECO:0000313" key="13">
    <source>
        <dbReference type="Proteomes" id="UP000577697"/>
    </source>
</evidence>
<dbReference type="SUPFAM" id="SSF101904">
    <property type="entry name" value="GyrA/ParC C-terminal domain-like"/>
    <property type="match status" value="1"/>
</dbReference>
<evidence type="ECO:0000256" key="3">
    <source>
        <dbReference type="ARBA" id="ARBA00023029"/>
    </source>
</evidence>
<keyword evidence="2 7" id="KW-1003">Cell membrane</keyword>
<evidence type="ECO:0000256" key="1">
    <source>
        <dbReference type="ARBA" id="ARBA00000185"/>
    </source>
</evidence>
<dbReference type="GO" id="GO:0005737">
    <property type="term" value="C:cytoplasm"/>
    <property type="evidence" value="ECO:0007669"/>
    <property type="project" value="TreeGrafter"/>
</dbReference>
<keyword evidence="3 7" id="KW-0799">Topoisomerase</keyword>
<feature type="site" description="Interaction with DNA" evidence="7">
    <location>
        <position position="45"/>
    </location>
</feature>
<dbReference type="InterPro" id="IPR013757">
    <property type="entry name" value="Topo_IIA_A_a_sf"/>
</dbReference>
<comment type="catalytic activity">
    <reaction evidence="1 7 8">
        <text>ATP-dependent breakage, passage and rejoining of double-stranded DNA.</text>
        <dbReference type="EC" id="5.6.2.2"/>
    </reaction>
</comment>
<evidence type="ECO:0000313" key="12">
    <source>
        <dbReference type="Proteomes" id="UP000075755"/>
    </source>
</evidence>
<dbReference type="GO" id="GO:0009330">
    <property type="term" value="C:DNA topoisomerase type II (double strand cut, ATP-hydrolyzing) complex"/>
    <property type="evidence" value="ECO:0007669"/>
    <property type="project" value="TreeGrafter"/>
</dbReference>
<dbReference type="KEGG" id="aak:AA2016_4069"/>
<comment type="similarity">
    <text evidence="7">Belongs to the type II topoisomerase GyrA/ParC subunit family. ParC type 1 subfamily.</text>
</comment>
<feature type="site" description="Interaction with DNA" evidence="7">
    <location>
        <position position="81"/>
    </location>
</feature>
<feature type="active site" description="O-(5'-phospho-DNA)-tyrosine intermediate" evidence="7 8">
    <location>
        <position position="125"/>
    </location>
</feature>
<comment type="subcellular location">
    <subcellularLocation>
        <location evidence="7">Cell membrane</location>
        <topology evidence="7">Peripheral membrane protein</topology>
    </subcellularLocation>
</comment>
<gene>
    <name evidence="7" type="primary">parC</name>
    <name evidence="10" type="ORF">AA2016_4069</name>
    <name evidence="11" type="ORF">FHS67_001140</name>
</gene>
<dbReference type="EC" id="5.6.2.2" evidence="7"/>
<dbReference type="Gene3D" id="3.30.1360.40">
    <property type="match status" value="1"/>
</dbReference>
<dbReference type="InterPro" id="IPR050220">
    <property type="entry name" value="Type_II_DNA_Topoisomerases"/>
</dbReference>
<dbReference type="Gene3D" id="2.120.10.90">
    <property type="entry name" value="DNA gyrase/topoisomerase IV, subunit A, C-terminal"/>
    <property type="match status" value="1"/>
</dbReference>
<dbReference type="CDD" id="cd00187">
    <property type="entry name" value="TOP4c"/>
    <property type="match status" value="1"/>
</dbReference>
<dbReference type="Proteomes" id="UP000075755">
    <property type="component" value="Chromosome"/>
</dbReference>
<sequence>MPPGNGGGDNIEPVDLKKALEERYLAYALSTIMHRALPDVRDGLKPVHRRIMHAMRLLRLNPDQGFAKCARIVGEVMGKFHPHGDQSIYDALVRLAQDFSVRYPLIDGQGNFGNIDGDSAAAMRYTEARMTDVSVSLLEGITEDAVDYRLTYNEEDEEPVVLPGAFPNLLANGSSGIAVGMATSIPPHNAAELCSAALHLIDNPDASVTDLMTSPGEWERIKDDAELRFACKVRGPDFPTGGSIDDDWAAIVNAYETGRGGFRVRATWKQEDQGRGTWNLVVTEIPYGVQKARLIEKIAELLIARKLPLLEDIRDESAEDIRVVLVPKSRTVDPGLLMESLYKLTELESRFPLNMNVLSRGKVPNVLSLKSVLREWLDHRREVLVRRSKFRLGEIEKRLEILGGYLIAYLNIDEVIRIIREEDEPKRTMMARWDLTDNQAEAILNMRLRALRKLEEFEIRKEHDALSTEKKQIEALLASDAKQWATIKWEVSEVRKHYGPETELGKRRTVFAEAPDHDLTDIHHAMIEKEPVTVVVSEKGWLRAMKGHLADYSQLTFKEGDSLKLAFPAQTTDKILVFTTGGKFYTIGADRLPGGRGHGEPIRIIVDMDNDQDIVTAFVHEPKRKLLLVSHEGNGFTVPEEEVIANTRKGKQVMNVKAPDEAKRCIPLTGDHLAIVGENRKMLVFPLEQIPEMTRGKGVRLQKYKDGGVLDVKTFTMEAGLSWLDSAERTFTRSREELLEWIGTRATAGRMVPKGFPRTGRFG</sequence>
<organism evidence="10 12">
    <name type="scientific">Aminobacter aminovorans</name>
    <name type="common">Chelatobacter heintzii</name>
    <dbReference type="NCBI Taxonomy" id="83263"/>
    <lineage>
        <taxon>Bacteria</taxon>
        <taxon>Pseudomonadati</taxon>
        <taxon>Pseudomonadota</taxon>
        <taxon>Alphaproteobacteria</taxon>
        <taxon>Hyphomicrobiales</taxon>
        <taxon>Phyllobacteriaceae</taxon>
        <taxon>Aminobacter</taxon>
    </lineage>
</organism>